<dbReference type="InterPro" id="IPR040201">
    <property type="entry name" value="Mrg3-like"/>
</dbReference>
<keyword evidence="1" id="KW-0472">Membrane</keyword>
<dbReference type="PANTHER" id="PTHR28142:SF1">
    <property type="entry name" value="MITOCHONDRIAL INNER MEMBRANE I-AAA PROTEASE SUPERCOMPLEX SUBUNIT MGR3-RELATED"/>
    <property type="match status" value="1"/>
</dbReference>
<dbReference type="EMBL" id="JAJTJA010000003">
    <property type="protein sequence ID" value="KAH8702089.1"/>
    <property type="molecule type" value="Genomic_DNA"/>
</dbReference>
<dbReference type="PANTHER" id="PTHR28142">
    <property type="entry name" value="MITOCHONDRIAL INNER MEMBRANE I-AAA PROTEASE SUPERCOMPLEX SUBUNIT MGR3-RELATED"/>
    <property type="match status" value="1"/>
</dbReference>
<dbReference type="Proteomes" id="UP001201262">
    <property type="component" value="Unassembled WGS sequence"/>
</dbReference>
<dbReference type="GO" id="GO:0031942">
    <property type="term" value="C:i-AAA complex"/>
    <property type="evidence" value="ECO:0007669"/>
    <property type="project" value="TreeGrafter"/>
</dbReference>
<comment type="caution">
    <text evidence="2">The sequence shown here is derived from an EMBL/GenBank/DDBJ whole genome shotgun (WGS) entry which is preliminary data.</text>
</comment>
<name>A0AAD4L2M5_9EURO</name>
<dbReference type="RefSeq" id="XP_046075465.1">
    <property type="nucleotide sequence ID" value="XM_046215449.1"/>
</dbReference>
<organism evidence="2 3">
    <name type="scientific">Talaromyces proteolyticus</name>
    <dbReference type="NCBI Taxonomy" id="1131652"/>
    <lineage>
        <taxon>Eukaryota</taxon>
        <taxon>Fungi</taxon>
        <taxon>Dikarya</taxon>
        <taxon>Ascomycota</taxon>
        <taxon>Pezizomycotina</taxon>
        <taxon>Eurotiomycetes</taxon>
        <taxon>Eurotiomycetidae</taxon>
        <taxon>Eurotiales</taxon>
        <taxon>Trichocomaceae</taxon>
        <taxon>Talaromyces</taxon>
        <taxon>Talaromyces sect. Bacilispori</taxon>
    </lineage>
</organism>
<gene>
    <name evidence="2" type="ORF">BGW36DRAFT_372192</name>
</gene>
<keyword evidence="3" id="KW-1185">Reference proteome</keyword>
<dbReference type="GO" id="GO:0051787">
    <property type="term" value="F:misfolded protein binding"/>
    <property type="evidence" value="ECO:0007669"/>
    <property type="project" value="TreeGrafter"/>
</dbReference>
<keyword evidence="1" id="KW-0812">Transmembrane</keyword>
<reference evidence="2" key="1">
    <citation type="submission" date="2021-12" db="EMBL/GenBank/DDBJ databases">
        <title>Convergent genome expansion in fungi linked to evolution of root-endophyte symbiosis.</title>
        <authorList>
            <consortium name="DOE Joint Genome Institute"/>
            <person name="Ke Y.-H."/>
            <person name="Bonito G."/>
            <person name="Liao H.-L."/>
            <person name="Looney B."/>
            <person name="Rojas-Flechas A."/>
            <person name="Nash J."/>
            <person name="Hameed K."/>
            <person name="Schadt C."/>
            <person name="Martin F."/>
            <person name="Crous P.W."/>
            <person name="Miettinen O."/>
            <person name="Magnuson J.K."/>
            <person name="Labbe J."/>
            <person name="Jacobson D."/>
            <person name="Doktycz M.J."/>
            <person name="Veneault-Fourrey C."/>
            <person name="Kuo A."/>
            <person name="Mondo S."/>
            <person name="Calhoun S."/>
            <person name="Riley R."/>
            <person name="Ohm R."/>
            <person name="LaButti K."/>
            <person name="Andreopoulos B."/>
            <person name="Pangilinan J."/>
            <person name="Nolan M."/>
            <person name="Tritt A."/>
            <person name="Clum A."/>
            <person name="Lipzen A."/>
            <person name="Daum C."/>
            <person name="Barry K."/>
            <person name="Grigoriev I.V."/>
            <person name="Vilgalys R."/>
        </authorList>
    </citation>
    <scope>NUCLEOTIDE SEQUENCE</scope>
    <source>
        <strain evidence="2">PMI_201</strain>
    </source>
</reference>
<evidence type="ECO:0000256" key="1">
    <source>
        <dbReference type="SAM" id="Phobius"/>
    </source>
</evidence>
<dbReference type="AlphaFoldDB" id="A0AAD4L2M5"/>
<evidence type="ECO:0000313" key="3">
    <source>
        <dbReference type="Proteomes" id="UP001201262"/>
    </source>
</evidence>
<accession>A0AAD4L2M5</accession>
<dbReference type="GeneID" id="70245736"/>
<feature type="transmembrane region" description="Helical" evidence="1">
    <location>
        <begin position="84"/>
        <end position="105"/>
    </location>
</feature>
<proteinExistence type="predicted"/>
<evidence type="ECO:0000313" key="2">
    <source>
        <dbReference type="EMBL" id="KAH8702089.1"/>
    </source>
</evidence>
<dbReference type="CDD" id="cd24145">
    <property type="entry name" value="Mgr3-like"/>
    <property type="match status" value="1"/>
</dbReference>
<dbReference type="GO" id="GO:0006515">
    <property type="term" value="P:protein quality control for misfolded or incompletely synthesized proteins"/>
    <property type="evidence" value="ECO:0007669"/>
    <property type="project" value="TreeGrafter"/>
</dbReference>
<sequence>MFSPTTRRLAASHTPSMQPFSAVRRSLFKSTRPSISQSLSNARYRPTQIPLSYPSTQIRYASFPQRLRRGYRIASKDLWRRNPIVLPLAMISIIAASAFFTYAIYIQTRQVNPRVTRFPDPVANELRKALYYTEVNLEPHKALDHYKEALKIAAELNMSPFSDEVIGIKLQVAEMLVKAGLHKNAVQVVSRTAKECLQWVNSTRVRLSARNPNFPSDKMPENIDPNTKEIFAPPEEDYNKQLRLTSRIVKKVIGMNLFMAQLWEDSQLKDNVQAFILRRTALDIFKQEISWRERKGLPPVATPEEGDDWMDAEEASHAMSDVGSTWLRAGRPEKALELLLPAVAILREVEGKDISCRQVVLLGNIAAAMFDHRPPKDGADKSISEIPVEKQMKSSKDWALKAIEVSKLVKEDFHDDECDMGCAAAADVLSAIAEWEGADDEARKWLLEEKRYCESAQYAEGVQKVARIMAEGERRRKERRRQT</sequence>
<keyword evidence="1" id="KW-1133">Transmembrane helix</keyword>
<protein>
    <submittedName>
        <fullName evidence="2">TPR domain protein</fullName>
    </submittedName>
</protein>